<protein>
    <submittedName>
        <fullName evidence="2">Uncharacterized protein</fullName>
    </submittedName>
</protein>
<keyword evidence="3" id="KW-1185">Reference proteome</keyword>
<dbReference type="EMBL" id="SOCP01000002">
    <property type="protein sequence ID" value="TDV56275.1"/>
    <property type="molecule type" value="Genomic_DNA"/>
</dbReference>
<evidence type="ECO:0000313" key="3">
    <source>
        <dbReference type="Proteomes" id="UP000294927"/>
    </source>
</evidence>
<sequence length="73" mass="7698">MDKEPDQIAAWKDVEARDEETDDHPAGRMSLPGRLSAASRAAILAGYMGVSAAGAVTNMVPTIPSSFCCGWLC</sequence>
<comment type="caution">
    <text evidence="2">The sequence shown here is derived from an EMBL/GenBank/DDBJ whole genome shotgun (WGS) entry which is preliminary data.</text>
</comment>
<evidence type="ECO:0000256" key="1">
    <source>
        <dbReference type="SAM" id="MobiDB-lite"/>
    </source>
</evidence>
<reference evidence="2 3" key="1">
    <citation type="submission" date="2019-03" db="EMBL/GenBank/DDBJ databases">
        <title>Genomic Encyclopedia of Archaeal and Bacterial Type Strains, Phase II (KMG-II): from individual species to whole genera.</title>
        <authorList>
            <person name="Goeker M."/>
        </authorList>
    </citation>
    <scope>NUCLEOTIDE SEQUENCE [LARGE SCALE GENOMIC DNA]</scope>
    <source>
        <strain evidence="2 3">DSM 45499</strain>
    </source>
</reference>
<feature type="region of interest" description="Disordered" evidence="1">
    <location>
        <begin position="1"/>
        <end position="32"/>
    </location>
</feature>
<organism evidence="2 3">
    <name type="scientific">Actinophytocola oryzae</name>
    <dbReference type="NCBI Taxonomy" id="502181"/>
    <lineage>
        <taxon>Bacteria</taxon>
        <taxon>Bacillati</taxon>
        <taxon>Actinomycetota</taxon>
        <taxon>Actinomycetes</taxon>
        <taxon>Pseudonocardiales</taxon>
        <taxon>Pseudonocardiaceae</taxon>
    </lineage>
</organism>
<dbReference type="AlphaFoldDB" id="A0A4R7W2D7"/>
<gene>
    <name evidence="2" type="ORF">CLV71_102341</name>
</gene>
<proteinExistence type="predicted"/>
<dbReference type="Proteomes" id="UP000294927">
    <property type="component" value="Unassembled WGS sequence"/>
</dbReference>
<name>A0A4R7W2D7_9PSEU</name>
<accession>A0A4R7W2D7</accession>
<dbReference type="RefSeq" id="WP_133901536.1">
    <property type="nucleotide sequence ID" value="NZ_SOCP01000002.1"/>
</dbReference>
<evidence type="ECO:0000313" key="2">
    <source>
        <dbReference type="EMBL" id="TDV56275.1"/>
    </source>
</evidence>